<proteinExistence type="predicted"/>
<evidence type="ECO:0000256" key="1">
    <source>
        <dbReference type="SAM" id="MobiDB-lite"/>
    </source>
</evidence>
<dbReference type="STRING" id="454286.A0A0J8QN34"/>
<organism evidence="2 3">
    <name type="scientific">Coccidioides immitis RMSCC 3703</name>
    <dbReference type="NCBI Taxonomy" id="454286"/>
    <lineage>
        <taxon>Eukaryota</taxon>
        <taxon>Fungi</taxon>
        <taxon>Dikarya</taxon>
        <taxon>Ascomycota</taxon>
        <taxon>Pezizomycotina</taxon>
        <taxon>Eurotiomycetes</taxon>
        <taxon>Eurotiomycetidae</taxon>
        <taxon>Onygenales</taxon>
        <taxon>Onygenaceae</taxon>
        <taxon>Coccidioides</taxon>
    </lineage>
</organism>
<sequence length="203" mass="22773">MKRQKGKHVQIASDRVSAMKESGLDAEKPHESFGKQPQELCWIRQPLTIELWVGEKDMGPQPIMTIPKAGGEERMRNQQKILKPRVVAHPARSSAVQPAQGAASKKVTILFKVCNQHGKWEEIDASKPSDVERIAKKYAQNRQAIFHDKNGHMITPAQCCNAAVKNGTNTIFMTFKGESILQALNDNDNRSKHWCSEPRGLQP</sequence>
<protein>
    <submittedName>
        <fullName evidence="2">Uncharacterized protein</fullName>
    </submittedName>
</protein>
<accession>A0A0J8QN34</accession>
<dbReference type="EMBL" id="DS268265">
    <property type="protein sequence ID" value="KMU73834.1"/>
    <property type="molecule type" value="Genomic_DNA"/>
</dbReference>
<evidence type="ECO:0000313" key="3">
    <source>
        <dbReference type="Proteomes" id="UP000054559"/>
    </source>
</evidence>
<reference evidence="3" key="1">
    <citation type="journal article" date="2010" name="Genome Res.">
        <title>Population genomic sequencing of Coccidioides fungi reveals recent hybridization and transposon control.</title>
        <authorList>
            <person name="Neafsey D.E."/>
            <person name="Barker B.M."/>
            <person name="Sharpton T.J."/>
            <person name="Stajich J.E."/>
            <person name="Park D.J."/>
            <person name="Whiston E."/>
            <person name="Hung C.-Y."/>
            <person name="McMahan C."/>
            <person name="White J."/>
            <person name="Sykes S."/>
            <person name="Heiman D."/>
            <person name="Young S."/>
            <person name="Zeng Q."/>
            <person name="Abouelleil A."/>
            <person name="Aftuck L."/>
            <person name="Bessette D."/>
            <person name="Brown A."/>
            <person name="FitzGerald M."/>
            <person name="Lui A."/>
            <person name="Macdonald J.P."/>
            <person name="Priest M."/>
            <person name="Orbach M.J."/>
            <person name="Galgiani J.N."/>
            <person name="Kirkland T.N."/>
            <person name="Cole G.T."/>
            <person name="Birren B.W."/>
            <person name="Henn M.R."/>
            <person name="Taylor J.W."/>
            <person name="Rounsley S.D."/>
        </authorList>
    </citation>
    <scope>NUCLEOTIDE SEQUENCE [LARGE SCALE GENOMIC DNA]</scope>
    <source>
        <strain evidence="3">RMSCC 3703</strain>
    </source>
</reference>
<evidence type="ECO:0000313" key="2">
    <source>
        <dbReference type="EMBL" id="KMU73834.1"/>
    </source>
</evidence>
<dbReference type="Proteomes" id="UP000054559">
    <property type="component" value="Unassembled WGS sequence"/>
</dbReference>
<name>A0A0J8QN34_COCIT</name>
<gene>
    <name evidence="2" type="ORF">CISG_10221</name>
</gene>
<feature type="compositionally biased region" description="Basic and acidic residues" evidence="1">
    <location>
        <begin position="22"/>
        <end position="32"/>
    </location>
</feature>
<dbReference type="AlphaFoldDB" id="A0A0J8QN34"/>
<feature type="region of interest" description="Disordered" evidence="1">
    <location>
        <begin position="1"/>
        <end position="32"/>
    </location>
</feature>